<dbReference type="EMBL" id="CM000629">
    <property type="protein sequence ID" value="EEC43478.1"/>
    <property type="molecule type" value="Genomic_DNA"/>
</dbReference>
<dbReference type="InterPro" id="IPR015424">
    <property type="entry name" value="PyrdxlP-dep_Trfase"/>
</dbReference>
<dbReference type="InterPro" id="IPR015421">
    <property type="entry name" value="PyrdxlP-dep_Trfase_major"/>
</dbReference>
<dbReference type="InterPro" id="IPR001597">
    <property type="entry name" value="ArAA_b-elim_lyase/Thr_aldolase"/>
</dbReference>
<keyword evidence="3" id="KW-0663">Pyridoxal phosphate</keyword>
<dbReference type="GeneID" id="7198904"/>
<dbReference type="AlphaFoldDB" id="B7GCX8"/>
<dbReference type="PANTHER" id="PTHR48097">
    <property type="entry name" value="L-THREONINE ALDOLASE-RELATED"/>
    <property type="match status" value="1"/>
</dbReference>
<comment type="cofactor">
    <cofactor evidence="1">
        <name>pyridoxal 5'-phosphate</name>
        <dbReference type="ChEBI" id="CHEBI:597326"/>
    </cofactor>
</comment>
<dbReference type="Proteomes" id="UP000000759">
    <property type="component" value="Chromosome 27"/>
</dbReference>
<evidence type="ECO:0000313" key="6">
    <source>
        <dbReference type="Proteomes" id="UP000000759"/>
    </source>
</evidence>
<dbReference type="SUPFAM" id="SSF53383">
    <property type="entry name" value="PLP-dependent transferases"/>
    <property type="match status" value="1"/>
</dbReference>
<evidence type="ECO:0000256" key="2">
    <source>
        <dbReference type="ARBA" id="ARBA00006966"/>
    </source>
</evidence>
<sequence>MASLAEDCKRVGVDQWDTNGDFNKRGDESFLKGIEEKLANEFGKADAVFMPSGVMAQSIALLIHASYRELLRMEPLVVSTRNKITRQANGILSIPAMTFVDVRDAVEATTLDPPRLTTLMLELPHCEIGGKLTSWADVQKMSEYCRRHKIRFHCDGARIFEATAGYQKTLSKPAEPFDSVYFFFYKGLGGMLGAMLLGSKDFCERARIWLRRFGGNLYTLMPFAVSGWSGYCKNWVGIKSDGCAGYSFVKKRDKLQTIVRLLSSDESIGKVIAFDPQIPFVNMVHCYLKPSVDECDRLRDQIAIDYGIELYVRIRKVTSDDPSFREGFRSKLELSMGEGNGSVATEVFLRGWKVFAAGYHG</sequence>
<feature type="domain" description="Aromatic amino acid beta-eliminating lyase/threonine aldolase" evidence="4">
    <location>
        <begin position="20"/>
        <end position="218"/>
    </location>
</feature>
<proteinExistence type="inferred from homology"/>
<organism evidence="5 6">
    <name type="scientific">Phaeodactylum tricornutum (strain CCAP 1055/1)</name>
    <dbReference type="NCBI Taxonomy" id="556484"/>
    <lineage>
        <taxon>Eukaryota</taxon>
        <taxon>Sar</taxon>
        <taxon>Stramenopiles</taxon>
        <taxon>Ochrophyta</taxon>
        <taxon>Bacillariophyta</taxon>
        <taxon>Bacillariophyceae</taxon>
        <taxon>Bacillariophycidae</taxon>
        <taxon>Naviculales</taxon>
        <taxon>Phaeodactylaceae</taxon>
        <taxon>Phaeodactylum</taxon>
    </lineage>
</organism>
<dbReference type="Gene3D" id="3.40.640.10">
    <property type="entry name" value="Type I PLP-dependent aspartate aminotransferase-like (Major domain)"/>
    <property type="match status" value="1"/>
</dbReference>
<protein>
    <recommendedName>
        <fullName evidence="4">Aromatic amino acid beta-eliminating lyase/threonine aldolase domain-containing protein</fullName>
    </recommendedName>
</protein>
<dbReference type="OMA" id="LWEIEPY"/>
<evidence type="ECO:0000259" key="4">
    <source>
        <dbReference type="Pfam" id="PF01212"/>
    </source>
</evidence>
<dbReference type="HOGENOM" id="CLU_029381_4_0_1"/>
<dbReference type="GO" id="GO:0008732">
    <property type="term" value="F:L-allo-threonine aldolase activity"/>
    <property type="evidence" value="ECO:0007669"/>
    <property type="project" value="TreeGrafter"/>
</dbReference>
<dbReference type="PANTHER" id="PTHR48097:SF9">
    <property type="entry name" value="L-THREONINE ALDOLASE"/>
    <property type="match status" value="1"/>
</dbReference>
<evidence type="ECO:0000313" key="5">
    <source>
        <dbReference type="EMBL" id="EEC43478.1"/>
    </source>
</evidence>
<comment type="similarity">
    <text evidence="2">Belongs to the threonine aldolase family.</text>
</comment>
<dbReference type="eggNOG" id="KOG1368">
    <property type="taxonomic scope" value="Eukaryota"/>
</dbReference>
<reference evidence="5 6" key="1">
    <citation type="journal article" date="2008" name="Nature">
        <title>The Phaeodactylum genome reveals the evolutionary history of diatom genomes.</title>
        <authorList>
            <person name="Bowler C."/>
            <person name="Allen A.E."/>
            <person name="Badger J.H."/>
            <person name="Grimwood J."/>
            <person name="Jabbari K."/>
            <person name="Kuo A."/>
            <person name="Maheswari U."/>
            <person name="Martens C."/>
            <person name="Maumus F."/>
            <person name="Otillar R.P."/>
            <person name="Rayko E."/>
            <person name="Salamov A."/>
            <person name="Vandepoele K."/>
            <person name="Beszteri B."/>
            <person name="Gruber A."/>
            <person name="Heijde M."/>
            <person name="Katinka M."/>
            <person name="Mock T."/>
            <person name="Valentin K."/>
            <person name="Verret F."/>
            <person name="Berges J.A."/>
            <person name="Brownlee C."/>
            <person name="Cadoret J.P."/>
            <person name="Chiovitti A."/>
            <person name="Choi C.J."/>
            <person name="Coesel S."/>
            <person name="De Martino A."/>
            <person name="Detter J.C."/>
            <person name="Durkin C."/>
            <person name="Falciatore A."/>
            <person name="Fournet J."/>
            <person name="Haruta M."/>
            <person name="Huysman M.J."/>
            <person name="Jenkins B.D."/>
            <person name="Jiroutova K."/>
            <person name="Jorgensen R.E."/>
            <person name="Joubert Y."/>
            <person name="Kaplan A."/>
            <person name="Kroger N."/>
            <person name="Kroth P.G."/>
            <person name="La Roche J."/>
            <person name="Lindquist E."/>
            <person name="Lommer M."/>
            <person name="Martin-Jezequel V."/>
            <person name="Lopez P.J."/>
            <person name="Lucas S."/>
            <person name="Mangogna M."/>
            <person name="McGinnis K."/>
            <person name="Medlin L.K."/>
            <person name="Montsant A."/>
            <person name="Oudot-Le Secq M.P."/>
            <person name="Napoli C."/>
            <person name="Obornik M."/>
            <person name="Parker M.S."/>
            <person name="Petit J.L."/>
            <person name="Porcel B.M."/>
            <person name="Poulsen N."/>
            <person name="Robison M."/>
            <person name="Rychlewski L."/>
            <person name="Rynearson T.A."/>
            <person name="Schmutz J."/>
            <person name="Shapiro H."/>
            <person name="Siaut M."/>
            <person name="Stanley M."/>
            <person name="Sussman M.R."/>
            <person name="Taylor A.R."/>
            <person name="Vardi A."/>
            <person name="von Dassow P."/>
            <person name="Vyverman W."/>
            <person name="Willis A."/>
            <person name="Wyrwicz L.S."/>
            <person name="Rokhsar D.S."/>
            <person name="Weissenbach J."/>
            <person name="Armbrust E.V."/>
            <person name="Green B.R."/>
            <person name="Van de Peer Y."/>
            <person name="Grigoriev I.V."/>
        </authorList>
    </citation>
    <scope>NUCLEOTIDE SEQUENCE [LARGE SCALE GENOMIC DNA]</scope>
    <source>
        <strain evidence="5 6">CCAP 1055/1</strain>
    </source>
</reference>
<dbReference type="STRING" id="556484.B7GCX8"/>
<reference evidence="6" key="2">
    <citation type="submission" date="2008-08" db="EMBL/GenBank/DDBJ databases">
        <authorList>
            <consortium name="Diatom Consortium"/>
            <person name="Grigoriev I."/>
            <person name="Grimwood J."/>
            <person name="Kuo A."/>
            <person name="Otillar R.P."/>
            <person name="Salamov A."/>
            <person name="Detter J.C."/>
            <person name="Lindquist E."/>
            <person name="Shapiro H."/>
            <person name="Lucas S."/>
            <person name="Glavina del Rio T."/>
            <person name="Pitluck S."/>
            <person name="Rokhsar D."/>
            <person name="Bowler C."/>
        </authorList>
    </citation>
    <scope>GENOME REANNOTATION</scope>
    <source>
        <strain evidence="6">CCAP 1055/1</strain>
    </source>
</reference>
<dbReference type="Pfam" id="PF01212">
    <property type="entry name" value="Beta_elim_lyase"/>
    <property type="match status" value="1"/>
</dbReference>
<dbReference type="RefSeq" id="XP_002185031.1">
    <property type="nucleotide sequence ID" value="XM_002184995.1"/>
</dbReference>
<gene>
    <name evidence="5" type="ORF">PHATRDRAFT_50097</name>
</gene>
<dbReference type="InParanoid" id="B7GCX8"/>
<keyword evidence="6" id="KW-1185">Reference proteome</keyword>
<evidence type="ECO:0000256" key="1">
    <source>
        <dbReference type="ARBA" id="ARBA00001933"/>
    </source>
</evidence>
<dbReference type="KEGG" id="pti:PHATRDRAFT_50097"/>
<dbReference type="GO" id="GO:0006545">
    <property type="term" value="P:glycine biosynthetic process"/>
    <property type="evidence" value="ECO:0007669"/>
    <property type="project" value="TreeGrafter"/>
</dbReference>
<evidence type="ECO:0000256" key="3">
    <source>
        <dbReference type="ARBA" id="ARBA00022898"/>
    </source>
</evidence>
<name>B7GCX8_PHATC</name>
<dbReference type="GO" id="GO:0006567">
    <property type="term" value="P:L-threonine catabolic process"/>
    <property type="evidence" value="ECO:0007669"/>
    <property type="project" value="TreeGrafter"/>
</dbReference>
<dbReference type="PaxDb" id="2850-Phatr50097"/>
<accession>B7GCX8</accession>
<dbReference type="OrthoDB" id="10261951at2759"/>
<dbReference type="GO" id="GO:0005829">
    <property type="term" value="C:cytosol"/>
    <property type="evidence" value="ECO:0007669"/>
    <property type="project" value="TreeGrafter"/>
</dbReference>